<protein>
    <submittedName>
        <fullName evidence="4">Gfo/Idh/MocA family protein</fullName>
    </submittedName>
</protein>
<feature type="domain" description="GFO/IDH/MocA-like oxidoreductase" evidence="3">
    <location>
        <begin position="132"/>
        <end position="257"/>
    </location>
</feature>
<sequence length="323" mass="35328">MEKINWGIIGCGDVTELKSGPAFNKVPQSSLIAVMRRDAAKAADYARRHNVPKWYSDAQQLINDPDINAIYVATPPSTHEMYTLAAIAAGKPVYVEKPMAGDYKTAYSMAEAATAENIKLVVAHYRREQERFKKVKQLIADNAIGDVRLVRLELAKQALTPEELADPKTAWRVDPATAGGGLFHDLSPHQLDLMYYFFGEVEKVTGLATNQGGVYGADDMVVANVLFKSGTVFNGTWCFSAAKAADYCEIQGTKGKISFTVFSTDSIRVEIEGKTEILDFSPLLHVQQPMIEATVKYFLGTGPNPCSGYEGAEVMRLISEASA</sequence>
<dbReference type="Pfam" id="PF22725">
    <property type="entry name" value="GFO_IDH_MocA_C3"/>
    <property type="match status" value="1"/>
</dbReference>
<comment type="caution">
    <text evidence="4">The sequence shown here is derived from an EMBL/GenBank/DDBJ whole genome shotgun (WGS) entry which is preliminary data.</text>
</comment>
<dbReference type="EMBL" id="JBHULC010000027">
    <property type="protein sequence ID" value="MFD2523018.1"/>
    <property type="molecule type" value="Genomic_DNA"/>
</dbReference>
<dbReference type="InterPro" id="IPR036291">
    <property type="entry name" value="NAD(P)-bd_dom_sf"/>
</dbReference>
<dbReference type="InterPro" id="IPR000683">
    <property type="entry name" value="Gfo/Idh/MocA-like_OxRdtase_N"/>
</dbReference>
<feature type="domain" description="Gfo/Idh/MocA-like oxidoreductase N-terminal" evidence="2">
    <location>
        <begin position="4"/>
        <end position="124"/>
    </location>
</feature>
<accession>A0ABW5JBP2</accession>
<name>A0ABW5JBP2_9BACT</name>
<evidence type="ECO:0000313" key="4">
    <source>
        <dbReference type="EMBL" id="MFD2523018.1"/>
    </source>
</evidence>
<evidence type="ECO:0000256" key="1">
    <source>
        <dbReference type="ARBA" id="ARBA00023002"/>
    </source>
</evidence>
<evidence type="ECO:0000259" key="3">
    <source>
        <dbReference type="Pfam" id="PF22725"/>
    </source>
</evidence>
<reference evidence="5" key="1">
    <citation type="journal article" date="2019" name="Int. J. Syst. Evol. Microbiol.">
        <title>The Global Catalogue of Microorganisms (GCM) 10K type strain sequencing project: providing services to taxonomists for standard genome sequencing and annotation.</title>
        <authorList>
            <consortium name="The Broad Institute Genomics Platform"/>
            <consortium name="The Broad Institute Genome Sequencing Center for Infectious Disease"/>
            <person name="Wu L."/>
            <person name="Ma J."/>
        </authorList>
    </citation>
    <scope>NUCLEOTIDE SEQUENCE [LARGE SCALE GENOMIC DNA]</scope>
    <source>
        <strain evidence="5">KCTC 52344</strain>
    </source>
</reference>
<dbReference type="SUPFAM" id="SSF51735">
    <property type="entry name" value="NAD(P)-binding Rossmann-fold domains"/>
    <property type="match status" value="1"/>
</dbReference>
<dbReference type="SUPFAM" id="SSF55347">
    <property type="entry name" value="Glyceraldehyde-3-phosphate dehydrogenase-like, C-terminal domain"/>
    <property type="match status" value="1"/>
</dbReference>
<evidence type="ECO:0000313" key="5">
    <source>
        <dbReference type="Proteomes" id="UP001597510"/>
    </source>
</evidence>
<dbReference type="Gene3D" id="3.40.50.720">
    <property type="entry name" value="NAD(P)-binding Rossmann-like Domain"/>
    <property type="match status" value="1"/>
</dbReference>
<dbReference type="Gene3D" id="3.30.360.10">
    <property type="entry name" value="Dihydrodipicolinate Reductase, domain 2"/>
    <property type="match status" value="1"/>
</dbReference>
<dbReference type="RefSeq" id="WP_340240118.1">
    <property type="nucleotide sequence ID" value="NZ_JBBEWC010000018.1"/>
</dbReference>
<evidence type="ECO:0000259" key="2">
    <source>
        <dbReference type="Pfam" id="PF01408"/>
    </source>
</evidence>
<dbReference type="InterPro" id="IPR055170">
    <property type="entry name" value="GFO_IDH_MocA-like_dom"/>
</dbReference>
<keyword evidence="1" id="KW-0560">Oxidoreductase</keyword>
<dbReference type="Pfam" id="PF01408">
    <property type="entry name" value="GFO_IDH_MocA"/>
    <property type="match status" value="1"/>
</dbReference>
<dbReference type="InterPro" id="IPR050463">
    <property type="entry name" value="Gfo/Idh/MocA_oxidrdct_glycsds"/>
</dbReference>
<dbReference type="PANTHER" id="PTHR43818">
    <property type="entry name" value="BCDNA.GH03377"/>
    <property type="match status" value="1"/>
</dbReference>
<dbReference type="PANTHER" id="PTHR43818:SF11">
    <property type="entry name" value="BCDNA.GH03377"/>
    <property type="match status" value="1"/>
</dbReference>
<proteinExistence type="predicted"/>
<keyword evidence="5" id="KW-1185">Reference proteome</keyword>
<organism evidence="4 5">
    <name type="scientific">Emticicia soli</name>
    <dbReference type="NCBI Taxonomy" id="2027878"/>
    <lineage>
        <taxon>Bacteria</taxon>
        <taxon>Pseudomonadati</taxon>
        <taxon>Bacteroidota</taxon>
        <taxon>Cytophagia</taxon>
        <taxon>Cytophagales</taxon>
        <taxon>Leadbetterellaceae</taxon>
        <taxon>Emticicia</taxon>
    </lineage>
</organism>
<gene>
    <name evidence="4" type="ORF">ACFSR2_19130</name>
</gene>
<dbReference type="Proteomes" id="UP001597510">
    <property type="component" value="Unassembled WGS sequence"/>
</dbReference>